<evidence type="ECO:0000313" key="5">
    <source>
        <dbReference type="EMBL" id="GAA3956409.1"/>
    </source>
</evidence>
<feature type="domain" description="HTH araC/xylS-type" evidence="4">
    <location>
        <begin position="53"/>
        <end position="160"/>
    </location>
</feature>
<dbReference type="PANTHER" id="PTHR43280:SF29">
    <property type="entry name" value="ARAC-FAMILY TRANSCRIPTIONAL REGULATOR"/>
    <property type="match status" value="1"/>
</dbReference>
<dbReference type="InterPro" id="IPR018060">
    <property type="entry name" value="HTH_AraC"/>
</dbReference>
<proteinExistence type="predicted"/>
<dbReference type="SMART" id="SM00342">
    <property type="entry name" value="HTH_ARAC"/>
    <property type="match status" value="1"/>
</dbReference>
<gene>
    <name evidence="5" type="ORF">GCM10022246_07930</name>
</gene>
<evidence type="ECO:0000313" key="6">
    <source>
        <dbReference type="Proteomes" id="UP001501081"/>
    </source>
</evidence>
<evidence type="ECO:0000256" key="1">
    <source>
        <dbReference type="ARBA" id="ARBA00023015"/>
    </source>
</evidence>
<dbReference type="InterPro" id="IPR009057">
    <property type="entry name" value="Homeodomain-like_sf"/>
</dbReference>
<dbReference type="PANTHER" id="PTHR43280">
    <property type="entry name" value="ARAC-FAMILY TRANSCRIPTIONAL REGULATOR"/>
    <property type="match status" value="1"/>
</dbReference>
<name>A0ABP7NXX8_9SPHI</name>
<reference evidence="6" key="1">
    <citation type="journal article" date="2019" name="Int. J. Syst. Evol. Microbiol.">
        <title>The Global Catalogue of Microorganisms (GCM) 10K type strain sequencing project: providing services to taxonomists for standard genome sequencing and annotation.</title>
        <authorList>
            <consortium name="The Broad Institute Genomics Platform"/>
            <consortium name="The Broad Institute Genome Sequencing Center for Infectious Disease"/>
            <person name="Wu L."/>
            <person name="Ma J."/>
        </authorList>
    </citation>
    <scope>NUCLEOTIDE SEQUENCE [LARGE SCALE GENOMIC DNA]</scope>
    <source>
        <strain evidence="6">JCM 17338</strain>
    </source>
</reference>
<accession>A0ABP7NXX8</accession>
<evidence type="ECO:0000256" key="3">
    <source>
        <dbReference type="ARBA" id="ARBA00023163"/>
    </source>
</evidence>
<evidence type="ECO:0000259" key="4">
    <source>
        <dbReference type="PROSITE" id="PS01124"/>
    </source>
</evidence>
<keyword evidence="1" id="KW-0805">Transcription regulation</keyword>
<comment type="caution">
    <text evidence="5">The sequence shown here is derived from an EMBL/GenBank/DDBJ whole genome shotgun (WGS) entry which is preliminary data.</text>
</comment>
<dbReference type="EMBL" id="BAABAK010000003">
    <property type="protein sequence ID" value="GAA3956409.1"/>
    <property type="molecule type" value="Genomic_DNA"/>
</dbReference>
<protein>
    <recommendedName>
        <fullName evidence="4">HTH araC/xylS-type domain-containing protein</fullName>
    </recommendedName>
</protein>
<dbReference type="Gene3D" id="1.10.10.60">
    <property type="entry name" value="Homeodomain-like"/>
    <property type="match status" value="2"/>
</dbReference>
<sequence>MFYGYLLVAADWKKIASFQLVTEGQVIDLPKVFREKSVNSSPKKNNLSEQQLSSYIIRIKDTMENDQLYLKADLQIIDLATKLNIPIHHCSYVLNNEIGKNFRDWINGYRVQHFLKQYPIVSGRITIEAIAQESGFKSLATFYNAFKKEKGVLPTDYFQKSTS</sequence>
<dbReference type="Proteomes" id="UP001501081">
    <property type="component" value="Unassembled WGS sequence"/>
</dbReference>
<keyword evidence="6" id="KW-1185">Reference proteome</keyword>
<dbReference type="PROSITE" id="PS01124">
    <property type="entry name" value="HTH_ARAC_FAMILY_2"/>
    <property type="match status" value="1"/>
</dbReference>
<dbReference type="Pfam" id="PF12833">
    <property type="entry name" value="HTH_18"/>
    <property type="match status" value="1"/>
</dbReference>
<keyword evidence="3" id="KW-0804">Transcription</keyword>
<dbReference type="SUPFAM" id="SSF46689">
    <property type="entry name" value="Homeodomain-like"/>
    <property type="match status" value="1"/>
</dbReference>
<keyword evidence="2" id="KW-0238">DNA-binding</keyword>
<organism evidence="5 6">
    <name type="scientific">Pedobacter ginsengiterrae</name>
    <dbReference type="NCBI Taxonomy" id="871696"/>
    <lineage>
        <taxon>Bacteria</taxon>
        <taxon>Pseudomonadati</taxon>
        <taxon>Bacteroidota</taxon>
        <taxon>Sphingobacteriia</taxon>
        <taxon>Sphingobacteriales</taxon>
        <taxon>Sphingobacteriaceae</taxon>
        <taxon>Pedobacter</taxon>
    </lineage>
</organism>
<evidence type="ECO:0000256" key="2">
    <source>
        <dbReference type="ARBA" id="ARBA00023125"/>
    </source>
</evidence>